<dbReference type="InterPro" id="IPR010982">
    <property type="entry name" value="Lambda_DNA-bd_dom_sf"/>
</dbReference>
<dbReference type="Proteomes" id="UP000886786">
    <property type="component" value="Unassembled WGS sequence"/>
</dbReference>
<dbReference type="PANTHER" id="PTHR46558:SF11">
    <property type="entry name" value="HTH-TYPE TRANSCRIPTIONAL REGULATOR XRE"/>
    <property type="match status" value="1"/>
</dbReference>
<dbReference type="PANTHER" id="PTHR46558">
    <property type="entry name" value="TRACRIPTIONAL REGULATORY PROTEIN-RELATED-RELATED"/>
    <property type="match status" value="1"/>
</dbReference>
<comment type="caution">
    <text evidence="3">The sequence shown here is derived from an EMBL/GenBank/DDBJ whole genome shotgun (WGS) entry which is preliminary data.</text>
</comment>
<dbReference type="PROSITE" id="PS50943">
    <property type="entry name" value="HTH_CROC1"/>
    <property type="match status" value="1"/>
</dbReference>
<reference evidence="3" key="1">
    <citation type="submission" date="2020-10" db="EMBL/GenBank/DDBJ databases">
        <authorList>
            <person name="Gilroy R."/>
        </authorList>
    </citation>
    <scope>NUCLEOTIDE SEQUENCE</scope>
    <source>
        <strain evidence="3">CHK147-3167</strain>
    </source>
</reference>
<dbReference type="Gene3D" id="1.10.260.40">
    <property type="entry name" value="lambda repressor-like DNA-binding domains"/>
    <property type="match status" value="1"/>
</dbReference>
<evidence type="ECO:0000313" key="4">
    <source>
        <dbReference type="Proteomes" id="UP000886786"/>
    </source>
</evidence>
<dbReference type="CDD" id="cd00093">
    <property type="entry name" value="HTH_XRE"/>
    <property type="match status" value="1"/>
</dbReference>
<dbReference type="GO" id="GO:0003677">
    <property type="term" value="F:DNA binding"/>
    <property type="evidence" value="ECO:0007669"/>
    <property type="project" value="UniProtKB-KW"/>
</dbReference>
<evidence type="ECO:0000256" key="1">
    <source>
        <dbReference type="ARBA" id="ARBA00023125"/>
    </source>
</evidence>
<organism evidence="3 4">
    <name type="scientific">Candidatus Coprosoma intestinipullorum</name>
    <dbReference type="NCBI Taxonomy" id="2840752"/>
    <lineage>
        <taxon>Bacteria</taxon>
        <taxon>Bacillati</taxon>
        <taxon>Bacillota</taxon>
        <taxon>Bacillota incertae sedis</taxon>
        <taxon>Candidatus Coprosoma</taxon>
    </lineage>
</organism>
<accession>A0A9D0ZR75</accession>
<reference evidence="3" key="2">
    <citation type="journal article" date="2021" name="PeerJ">
        <title>Extensive microbial diversity within the chicken gut microbiome revealed by metagenomics and culture.</title>
        <authorList>
            <person name="Gilroy R."/>
            <person name="Ravi A."/>
            <person name="Getino M."/>
            <person name="Pursley I."/>
            <person name="Horton D.L."/>
            <person name="Alikhan N.F."/>
            <person name="Baker D."/>
            <person name="Gharbi K."/>
            <person name="Hall N."/>
            <person name="Watson M."/>
            <person name="Adriaenssens E.M."/>
            <person name="Foster-Nyarko E."/>
            <person name="Jarju S."/>
            <person name="Secka A."/>
            <person name="Antonio M."/>
            <person name="Oren A."/>
            <person name="Chaudhuri R.R."/>
            <person name="La Ragione R."/>
            <person name="Hildebrand F."/>
            <person name="Pallen M.J."/>
        </authorList>
    </citation>
    <scope>NUCLEOTIDE SEQUENCE</scope>
    <source>
        <strain evidence="3">CHK147-3167</strain>
    </source>
</reference>
<dbReference type="AlphaFoldDB" id="A0A9D0ZR75"/>
<feature type="domain" description="HTH cro/C1-type" evidence="2">
    <location>
        <begin position="7"/>
        <end position="61"/>
    </location>
</feature>
<dbReference type="Pfam" id="PF01381">
    <property type="entry name" value="HTH_3"/>
    <property type="match status" value="1"/>
</dbReference>
<proteinExistence type="predicted"/>
<keyword evidence="1" id="KW-0238">DNA-binding</keyword>
<dbReference type="SUPFAM" id="SSF47413">
    <property type="entry name" value="lambda repressor-like DNA-binding domains"/>
    <property type="match status" value="1"/>
</dbReference>
<name>A0A9D0ZR75_9FIRM</name>
<dbReference type="EMBL" id="DVFV01000069">
    <property type="protein sequence ID" value="HIQ90742.1"/>
    <property type="molecule type" value="Genomic_DNA"/>
</dbReference>
<gene>
    <name evidence="3" type="ORF">IAB27_03840</name>
</gene>
<evidence type="ECO:0000259" key="2">
    <source>
        <dbReference type="PROSITE" id="PS50943"/>
    </source>
</evidence>
<sequence>MKKRDWLINYRNKKGLSQMQVAKQIGVSQQMYNYIENNKRSPSTKLAKKIADVLNFSWTKFYED</sequence>
<dbReference type="InterPro" id="IPR001387">
    <property type="entry name" value="Cro/C1-type_HTH"/>
</dbReference>
<protein>
    <submittedName>
        <fullName evidence="3">Helix-turn-helix transcriptional regulator</fullName>
    </submittedName>
</protein>
<dbReference type="SMART" id="SM00530">
    <property type="entry name" value="HTH_XRE"/>
    <property type="match status" value="1"/>
</dbReference>
<evidence type="ECO:0000313" key="3">
    <source>
        <dbReference type="EMBL" id="HIQ90742.1"/>
    </source>
</evidence>